<dbReference type="EMBL" id="CP159534">
    <property type="protein sequence ID" value="XCJ69296.1"/>
    <property type="molecule type" value="Genomic_DNA"/>
</dbReference>
<gene>
    <name evidence="2" type="ORF">ABII15_04620</name>
</gene>
<evidence type="ECO:0000256" key="1">
    <source>
        <dbReference type="SAM" id="MobiDB-lite"/>
    </source>
</evidence>
<feature type="region of interest" description="Disordered" evidence="1">
    <location>
        <begin position="1"/>
        <end position="54"/>
    </location>
</feature>
<evidence type="ECO:0000313" key="2">
    <source>
        <dbReference type="EMBL" id="XCJ69296.1"/>
    </source>
</evidence>
<dbReference type="KEGG" id="stac:ABII15_04620"/>
<organism evidence="2">
    <name type="scientific">Streptomyces tabacisoli</name>
    <dbReference type="NCBI Taxonomy" id="3156398"/>
    <lineage>
        <taxon>Bacteria</taxon>
        <taxon>Bacillati</taxon>
        <taxon>Actinomycetota</taxon>
        <taxon>Actinomycetes</taxon>
        <taxon>Kitasatosporales</taxon>
        <taxon>Streptomycetaceae</taxon>
        <taxon>Streptomyces</taxon>
    </lineage>
</organism>
<proteinExistence type="predicted"/>
<accession>A0AAU8ILR2</accession>
<dbReference type="RefSeq" id="WP_353940987.1">
    <property type="nucleotide sequence ID" value="NZ_CP159534.1"/>
</dbReference>
<reference evidence="2" key="1">
    <citation type="submission" date="2024-06" db="EMBL/GenBank/DDBJ databases">
        <title>Streptomyces sp. strain HUAS MG91 genome sequences.</title>
        <authorList>
            <person name="Mo P."/>
        </authorList>
    </citation>
    <scope>NUCLEOTIDE SEQUENCE</scope>
    <source>
        <strain evidence="2">HUAS MG91</strain>
    </source>
</reference>
<sequence>MAELMEDSAAPLPGPVPESEPPRPEEAPRPDPVVRHNEDGIPVKPSWLGRTDLS</sequence>
<name>A0AAU8ILR2_9ACTN</name>
<dbReference type="AlphaFoldDB" id="A0AAU8ILR2"/>
<protein>
    <submittedName>
        <fullName evidence="2">Uncharacterized protein</fullName>
    </submittedName>
</protein>
<feature type="compositionally biased region" description="Basic and acidic residues" evidence="1">
    <location>
        <begin position="20"/>
        <end position="41"/>
    </location>
</feature>